<gene>
    <name evidence="3" type="ORF">Pcinc_015925</name>
</gene>
<dbReference type="PANTHER" id="PTHR34009:SF2">
    <property type="entry name" value="PROTEIN STAR"/>
    <property type="match status" value="1"/>
</dbReference>
<evidence type="ECO:0000259" key="2">
    <source>
        <dbReference type="Pfam" id="PF05050"/>
    </source>
</evidence>
<dbReference type="InterPro" id="IPR006342">
    <property type="entry name" value="FkbM_mtfrase"/>
</dbReference>
<dbReference type="GO" id="GO:0005789">
    <property type="term" value="C:endoplasmic reticulum membrane"/>
    <property type="evidence" value="ECO:0007669"/>
    <property type="project" value="TreeGrafter"/>
</dbReference>
<evidence type="ECO:0000313" key="4">
    <source>
        <dbReference type="Proteomes" id="UP001286313"/>
    </source>
</evidence>
<sequence length="330" mass="38261">MENHPSVTRQEEEKERDRREEEEEEERRLPKMLQDHPLLVEYVKGLMDPPSSLPLNLTKPHLTDFSQHGQTQYAVLHFLGAMRGGFFVEAGAADGEYLSNSLYLEREREWWGLLVEAVPDSYSLLRHRHRHVYTLQAALATTPRAGRVLVRQVGKFGELSSVDDTITYSMVKKKSNKNNVKGNEMQVRGREHVRRNRLQEEEQGERLIVKPRGNDLMEKETSINVVWKKKAQIETKQNLITLASKDERIWMKEHSSIQDNNHVEIVSEDGKKNKIRSNENKQKQMKRENGNGMWVPSIPLYTALKALNVTTIDFLSLDIEGNELEVRQTL</sequence>
<protein>
    <recommendedName>
        <fullName evidence="2">Methyltransferase FkbM domain-containing protein</fullName>
    </recommendedName>
</protein>
<dbReference type="GO" id="GO:0006888">
    <property type="term" value="P:endoplasmic reticulum to Golgi vesicle-mediated transport"/>
    <property type="evidence" value="ECO:0007669"/>
    <property type="project" value="TreeGrafter"/>
</dbReference>
<keyword evidence="4" id="KW-1185">Reference proteome</keyword>
<dbReference type="PANTHER" id="PTHR34009">
    <property type="entry name" value="PROTEIN STAR"/>
    <property type="match status" value="1"/>
</dbReference>
<dbReference type="AlphaFoldDB" id="A0AAE1FTS7"/>
<name>A0AAE1FTS7_PETCI</name>
<accession>A0AAE1FTS7</accession>
<dbReference type="Proteomes" id="UP001286313">
    <property type="component" value="Unassembled WGS sequence"/>
</dbReference>
<dbReference type="GO" id="GO:0031902">
    <property type="term" value="C:late endosome membrane"/>
    <property type="evidence" value="ECO:0007669"/>
    <property type="project" value="TreeGrafter"/>
</dbReference>
<organism evidence="3 4">
    <name type="scientific">Petrolisthes cinctipes</name>
    <name type="common">Flat porcelain crab</name>
    <dbReference type="NCBI Taxonomy" id="88211"/>
    <lineage>
        <taxon>Eukaryota</taxon>
        <taxon>Metazoa</taxon>
        <taxon>Ecdysozoa</taxon>
        <taxon>Arthropoda</taxon>
        <taxon>Crustacea</taxon>
        <taxon>Multicrustacea</taxon>
        <taxon>Malacostraca</taxon>
        <taxon>Eumalacostraca</taxon>
        <taxon>Eucarida</taxon>
        <taxon>Decapoda</taxon>
        <taxon>Pleocyemata</taxon>
        <taxon>Anomura</taxon>
        <taxon>Galatheoidea</taxon>
        <taxon>Porcellanidae</taxon>
        <taxon>Petrolisthes</taxon>
    </lineage>
</organism>
<dbReference type="GO" id="GO:0016197">
    <property type="term" value="P:endosomal transport"/>
    <property type="evidence" value="ECO:0007669"/>
    <property type="project" value="TreeGrafter"/>
</dbReference>
<evidence type="ECO:0000256" key="1">
    <source>
        <dbReference type="SAM" id="MobiDB-lite"/>
    </source>
</evidence>
<feature type="compositionally biased region" description="Basic and acidic residues" evidence="1">
    <location>
        <begin position="1"/>
        <end position="19"/>
    </location>
</feature>
<reference evidence="3" key="1">
    <citation type="submission" date="2023-10" db="EMBL/GenBank/DDBJ databases">
        <title>Genome assemblies of two species of porcelain crab, Petrolisthes cinctipes and Petrolisthes manimaculis (Anomura: Porcellanidae).</title>
        <authorList>
            <person name="Angst P."/>
        </authorList>
    </citation>
    <scope>NUCLEOTIDE SEQUENCE</scope>
    <source>
        <strain evidence="3">PB745_01</strain>
        <tissue evidence="3">Gill</tissue>
    </source>
</reference>
<evidence type="ECO:0000313" key="3">
    <source>
        <dbReference type="EMBL" id="KAK3879515.1"/>
    </source>
</evidence>
<dbReference type="EMBL" id="JAWQEG010001435">
    <property type="protein sequence ID" value="KAK3879515.1"/>
    <property type="molecule type" value="Genomic_DNA"/>
</dbReference>
<dbReference type="InterPro" id="IPR029063">
    <property type="entry name" value="SAM-dependent_MTases_sf"/>
</dbReference>
<proteinExistence type="predicted"/>
<dbReference type="Gene3D" id="3.40.50.150">
    <property type="entry name" value="Vaccinia Virus protein VP39"/>
    <property type="match status" value="1"/>
</dbReference>
<dbReference type="InterPro" id="IPR053202">
    <property type="entry name" value="EGF_Rcpt_Signaling_Reg"/>
</dbReference>
<comment type="caution">
    <text evidence="3">The sequence shown here is derived from an EMBL/GenBank/DDBJ whole genome shotgun (WGS) entry which is preliminary data.</text>
</comment>
<dbReference type="GO" id="GO:0005886">
    <property type="term" value="C:plasma membrane"/>
    <property type="evidence" value="ECO:0007669"/>
    <property type="project" value="TreeGrafter"/>
</dbReference>
<feature type="domain" description="Methyltransferase FkbM" evidence="2">
    <location>
        <begin position="90"/>
        <end position="326"/>
    </location>
</feature>
<dbReference type="GO" id="GO:0005794">
    <property type="term" value="C:Golgi apparatus"/>
    <property type="evidence" value="ECO:0007669"/>
    <property type="project" value="TreeGrafter"/>
</dbReference>
<feature type="region of interest" description="Disordered" evidence="1">
    <location>
        <begin position="1"/>
        <end position="30"/>
    </location>
</feature>
<dbReference type="Pfam" id="PF05050">
    <property type="entry name" value="Methyltransf_21"/>
    <property type="match status" value="1"/>
</dbReference>